<dbReference type="AlphaFoldDB" id="A0A0D2JF78"/>
<evidence type="ECO:0000313" key="2">
    <source>
        <dbReference type="Proteomes" id="UP000032233"/>
    </source>
</evidence>
<dbReference type="InterPro" id="IPR027417">
    <property type="entry name" value="P-loop_NTPase"/>
</dbReference>
<protein>
    <recommendedName>
        <fullName evidence="3">Cytidylate kinase</fullName>
    </recommendedName>
</protein>
<gene>
    <name evidence="1" type="ORF">X474_08910</name>
</gene>
<organism evidence="1 2">
    <name type="scientific">Dethiosulfatarculus sandiegensis</name>
    <dbReference type="NCBI Taxonomy" id="1429043"/>
    <lineage>
        <taxon>Bacteria</taxon>
        <taxon>Pseudomonadati</taxon>
        <taxon>Thermodesulfobacteriota</taxon>
        <taxon>Desulfarculia</taxon>
        <taxon>Desulfarculales</taxon>
        <taxon>Desulfarculaceae</taxon>
        <taxon>Dethiosulfatarculus</taxon>
    </lineage>
</organism>
<dbReference type="EMBL" id="AZAC01000011">
    <property type="protein sequence ID" value="KIX14356.1"/>
    <property type="molecule type" value="Genomic_DNA"/>
</dbReference>
<dbReference type="Pfam" id="PF13189">
    <property type="entry name" value="Cytidylate_kin2"/>
    <property type="match status" value="1"/>
</dbReference>
<comment type="caution">
    <text evidence="1">The sequence shown here is derived from an EMBL/GenBank/DDBJ whole genome shotgun (WGS) entry which is preliminary data.</text>
</comment>
<dbReference type="STRING" id="1429043.X474_08910"/>
<evidence type="ECO:0008006" key="3">
    <source>
        <dbReference type="Google" id="ProtNLM"/>
    </source>
</evidence>
<accession>A0A0D2JF78</accession>
<evidence type="ECO:0000313" key="1">
    <source>
        <dbReference type="EMBL" id="KIX14356.1"/>
    </source>
</evidence>
<name>A0A0D2JF78_9BACT</name>
<keyword evidence="2" id="KW-1185">Reference proteome</keyword>
<dbReference type="InParanoid" id="A0A0D2JF78"/>
<dbReference type="Proteomes" id="UP000032233">
    <property type="component" value="Unassembled WGS sequence"/>
</dbReference>
<proteinExistence type="predicted"/>
<sequence length="195" mass="22619">MVARRMKYQFVDSGILRKVAEEAKVSLEWVEGVEKEAGGYLMRFLSNLVSSDFIERHVSGSAEDFDEKKYVAFLQKVIKRIAEEDNVVFVGRGSQFILKDNPNVLSVLLVAERKDRIQFLVDHYQMDPGKAERMVTRHEKKRARFMTNFGHTNPDDPSHYHMVLNTSLLSLDMARDQICNLLFRFIDESSSPIWD</sequence>
<dbReference type="Gene3D" id="3.40.50.300">
    <property type="entry name" value="P-loop containing nucleotide triphosphate hydrolases"/>
    <property type="match status" value="1"/>
</dbReference>
<reference evidence="1 2" key="1">
    <citation type="submission" date="2013-11" db="EMBL/GenBank/DDBJ databases">
        <title>Metagenomic analysis of a methanogenic consortium involved in long chain n-alkane degradation.</title>
        <authorList>
            <person name="Davidova I.A."/>
            <person name="Callaghan A.V."/>
            <person name="Wawrik B."/>
            <person name="Pruitt S."/>
            <person name="Marks C."/>
            <person name="Duncan K.E."/>
            <person name="Suflita J.M."/>
        </authorList>
    </citation>
    <scope>NUCLEOTIDE SEQUENCE [LARGE SCALE GENOMIC DNA]</scope>
    <source>
        <strain evidence="1 2">SPR</strain>
    </source>
</reference>